<feature type="region of interest" description="Disordered" evidence="1">
    <location>
        <begin position="44"/>
        <end position="70"/>
    </location>
</feature>
<organism evidence="2 3">
    <name type="scientific">Podarcis lilfordi</name>
    <name type="common">Lilford's wall lizard</name>
    <dbReference type="NCBI Taxonomy" id="74358"/>
    <lineage>
        <taxon>Eukaryota</taxon>
        <taxon>Metazoa</taxon>
        <taxon>Chordata</taxon>
        <taxon>Craniata</taxon>
        <taxon>Vertebrata</taxon>
        <taxon>Euteleostomi</taxon>
        <taxon>Lepidosauria</taxon>
        <taxon>Squamata</taxon>
        <taxon>Bifurcata</taxon>
        <taxon>Unidentata</taxon>
        <taxon>Episquamata</taxon>
        <taxon>Laterata</taxon>
        <taxon>Lacertibaenia</taxon>
        <taxon>Lacertidae</taxon>
        <taxon>Podarcis</taxon>
    </lineage>
</organism>
<proteinExistence type="predicted"/>
<reference evidence="2" key="1">
    <citation type="submission" date="2022-12" db="EMBL/GenBank/DDBJ databases">
        <authorList>
            <person name="Alioto T."/>
            <person name="Alioto T."/>
            <person name="Gomez Garrido J."/>
        </authorList>
    </citation>
    <scope>NUCLEOTIDE SEQUENCE</scope>
</reference>
<protein>
    <submittedName>
        <fullName evidence="2">Uncharacterized protein</fullName>
    </submittedName>
</protein>
<accession>A0AA35KE18</accession>
<gene>
    <name evidence="2" type="ORF">PODLI_1B004245</name>
</gene>
<dbReference type="AlphaFoldDB" id="A0AA35KE18"/>
<dbReference type="EMBL" id="OX395131">
    <property type="protein sequence ID" value="CAI5776627.1"/>
    <property type="molecule type" value="Genomic_DNA"/>
</dbReference>
<keyword evidence="3" id="KW-1185">Reference proteome</keyword>
<dbReference type="Proteomes" id="UP001178461">
    <property type="component" value="Chromosome 6"/>
</dbReference>
<evidence type="ECO:0000313" key="2">
    <source>
        <dbReference type="EMBL" id="CAI5776627.1"/>
    </source>
</evidence>
<evidence type="ECO:0000313" key="3">
    <source>
        <dbReference type="Proteomes" id="UP001178461"/>
    </source>
</evidence>
<sequence length="96" mass="11114">MEPAADPIGVRTARRAQVRRWYKVRNLSRRCQLQEEIAFNVPAPPERHHSLVGSCARQGGPERRRRPVPRPRRLFLLPDARSDCPARVLVPEEKND</sequence>
<evidence type="ECO:0000256" key="1">
    <source>
        <dbReference type="SAM" id="MobiDB-lite"/>
    </source>
</evidence>
<name>A0AA35KE18_9SAUR</name>